<gene>
    <name evidence="4" type="ORF">CUN49_13580</name>
</gene>
<dbReference type="Proteomes" id="UP000229681">
    <property type="component" value="Unassembled WGS sequence"/>
</dbReference>
<feature type="binding site" evidence="3">
    <location>
        <position position="92"/>
    </location>
    <ligand>
        <name>a divalent metal cation</name>
        <dbReference type="ChEBI" id="CHEBI:60240"/>
        <label>1</label>
    </ligand>
</feature>
<dbReference type="PROSITE" id="PS01137">
    <property type="entry name" value="TATD_1"/>
    <property type="match status" value="1"/>
</dbReference>
<dbReference type="NCBIfam" id="TIGR00010">
    <property type="entry name" value="YchF/TatD family DNA exonuclease"/>
    <property type="match status" value="1"/>
</dbReference>
<dbReference type="EMBL" id="PGTM01000259">
    <property type="protein sequence ID" value="PJF34844.1"/>
    <property type="molecule type" value="Genomic_DNA"/>
</dbReference>
<sequence>MLIDTHCHFNFEAFASDRDAIWQEALAHGVRRLINPAVDLESGAQALELAARYDGVYAAVGIHPNYTANYTPSLLDQIAAQAAQPKCVAIGEIGLDYYWDESPKAQQWRAFEDQLTLAARLGLPVIIHNREATADLLRILSAWQATLSAEQRARIGVLHSFSASSESAEQALALGFYLGFSGPITYKKADALRAVAAQVPLERLLIETDAPYLTPHPHRGQRNVPAHVRYVAEQLAALHRCTFEQLAQQTTRNAELLFNLPMPGTLR</sequence>
<dbReference type="SUPFAM" id="SSF51556">
    <property type="entry name" value="Metallo-dependent hydrolases"/>
    <property type="match status" value="1"/>
</dbReference>
<evidence type="ECO:0000313" key="4">
    <source>
        <dbReference type="EMBL" id="PJF34844.1"/>
    </source>
</evidence>
<dbReference type="GO" id="GO:0046872">
    <property type="term" value="F:metal ion binding"/>
    <property type="evidence" value="ECO:0007669"/>
    <property type="project" value="UniProtKB-KW"/>
</dbReference>
<evidence type="ECO:0000256" key="3">
    <source>
        <dbReference type="PIRSR" id="PIRSR005902-1"/>
    </source>
</evidence>
<dbReference type="InterPro" id="IPR032466">
    <property type="entry name" value="Metal_Hydrolase"/>
</dbReference>
<feature type="binding site" evidence="3">
    <location>
        <position position="6"/>
    </location>
    <ligand>
        <name>a divalent metal cation</name>
        <dbReference type="ChEBI" id="CHEBI:60240"/>
        <label>1</label>
    </ligand>
</feature>
<keyword evidence="2 4" id="KW-0378">Hydrolase</keyword>
<proteinExistence type="predicted"/>
<dbReference type="AlphaFoldDB" id="A0A2M8PBB6"/>
<evidence type="ECO:0000256" key="2">
    <source>
        <dbReference type="ARBA" id="ARBA00022801"/>
    </source>
</evidence>
<comment type="caution">
    <text evidence="4">The sequence shown here is derived from an EMBL/GenBank/DDBJ whole genome shotgun (WGS) entry which is preliminary data.</text>
</comment>
<feature type="binding site" evidence="3">
    <location>
        <position position="8"/>
    </location>
    <ligand>
        <name>a divalent metal cation</name>
        <dbReference type="ChEBI" id="CHEBI:60240"/>
        <label>1</label>
    </ligand>
</feature>
<dbReference type="InterPro" id="IPR001130">
    <property type="entry name" value="TatD-like"/>
</dbReference>
<dbReference type="CDD" id="cd01310">
    <property type="entry name" value="TatD_DNAse"/>
    <property type="match status" value="1"/>
</dbReference>
<protein>
    <submittedName>
        <fullName evidence="4">Hydrolase TatD</fullName>
    </submittedName>
</protein>
<name>A0A2M8PBB6_9CHLR</name>
<dbReference type="Pfam" id="PF01026">
    <property type="entry name" value="TatD_DNase"/>
    <property type="match status" value="1"/>
</dbReference>
<dbReference type="PANTHER" id="PTHR46124">
    <property type="entry name" value="D-AMINOACYL-TRNA DEACYLASE"/>
    <property type="match status" value="1"/>
</dbReference>
<feature type="binding site" evidence="3">
    <location>
        <position position="209"/>
    </location>
    <ligand>
        <name>a divalent metal cation</name>
        <dbReference type="ChEBI" id="CHEBI:60240"/>
        <label>1</label>
    </ligand>
</feature>
<accession>A0A2M8PBB6</accession>
<organism evidence="4 5">
    <name type="scientific">Candidatus Thermofonsia Clade 1 bacterium</name>
    <dbReference type="NCBI Taxonomy" id="2364210"/>
    <lineage>
        <taxon>Bacteria</taxon>
        <taxon>Bacillati</taxon>
        <taxon>Chloroflexota</taxon>
        <taxon>Candidatus Thermofontia</taxon>
        <taxon>Candidatus Thermofonsia Clade 1</taxon>
    </lineage>
</organism>
<dbReference type="PROSITE" id="PS01091">
    <property type="entry name" value="TATD_3"/>
    <property type="match status" value="1"/>
</dbReference>
<feature type="binding site" evidence="3">
    <location>
        <position position="159"/>
    </location>
    <ligand>
        <name>a divalent metal cation</name>
        <dbReference type="ChEBI" id="CHEBI:60240"/>
        <label>2</label>
    </ligand>
</feature>
<dbReference type="FunFam" id="3.20.20.140:FF:000005">
    <property type="entry name" value="TatD family hydrolase"/>
    <property type="match status" value="1"/>
</dbReference>
<evidence type="ECO:0000256" key="1">
    <source>
        <dbReference type="ARBA" id="ARBA00022723"/>
    </source>
</evidence>
<feature type="binding site" evidence="3">
    <location>
        <position position="128"/>
    </location>
    <ligand>
        <name>a divalent metal cation</name>
        <dbReference type="ChEBI" id="CHEBI:60240"/>
        <label>2</label>
    </ligand>
</feature>
<dbReference type="GO" id="GO:0016788">
    <property type="term" value="F:hydrolase activity, acting on ester bonds"/>
    <property type="evidence" value="ECO:0007669"/>
    <property type="project" value="InterPro"/>
</dbReference>
<dbReference type="InterPro" id="IPR015991">
    <property type="entry name" value="TatD/YcfH-like"/>
</dbReference>
<dbReference type="PIRSF" id="PIRSF005902">
    <property type="entry name" value="DNase_TatD"/>
    <property type="match status" value="1"/>
</dbReference>
<dbReference type="GO" id="GO:0004536">
    <property type="term" value="F:DNA nuclease activity"/>
    <property type="evidence" value="ECO:0007669"/>
    <property type="project" value="InterPro"/>
</dbReference>
<dbReference type="InterPro" id="IPR018228">
    <property type="entry name" value="DNase_TatD-rel_CS"/>
</dbReference>
<reference evidence="4 5" key="1">
    <citation type="submission" date="2017-11" db="EMBL/GenBank/DDBJ databases">
        <title>Evolution of Phototrophy in the Chloroflexi Phylum Driven by Horizontal Gene Transfer.</title>
        <authorList>
            <person name="Ward L.M."/>
            <person name="Hemp J."/>
            <person name="Shih P.M."/>
            <person name="Mcglynn S.E."/>
            <person name="Fischer W."/>
        </authorList>
    </citation>
    <scope>NUCLEOTIDE SEQUENCE [LARGE SCALE GENOMIC DNA]</scope>
    <source>
        <strain evidence="4">JP3_13</strain>
    </source>
</reference>
<dbReference type="GO" id="GO:0005829">
    <property type="term" value="C:cytosol"/>
    <property type="evidence" value="ECO:0007669"/>
    <property type="project" value="TreeGrafter"/>
</dbReference>
<dbReference type="Gene3D" id="3.20.20.140">
    <property type="entry name" value="Metal-dependent hydrolases"/>
    <property type="match status" value="1"/>
</dbReference>
<dbReference type="PANTHER" id="PTHR46124:SF2">
    <property type="entry name" value="D-AMINOACYL-TRNA DEACYLASE"/>
    <property type="match status" value="1"/>
</dbReference>
<evidence type="ECO:0000313" key="5">
    <source>
        <dbReference type="Proteomes" id="UP000229681"/>
    </source>
</evidence>
<keyword evidence="1 3" id="KW-0479">Metal-binding</keyword>